<dbReference type="PANTHER" id="PTHR25465">
    <property type="entry name" value="B-BOX DOMAIN CONTAINING"/>
    <property type="match status" value="1"/>
</dbReference>
<reference evidence="7 8" key="1">
    <citation type="submission" date="2016-11" db="UniProtKB">
        <authorList>
            <consortium name="WormBaseParasite"/>
        </authorList>
    </citation>
    <scope>IDENTIFICATION</scope>
</reference>
<dbReference type="WBParaSite" id="maker-uti_cns_0046271-snap-gene-1.2-mRNA-1">
    <property type="protein sequence ID" value="maker-uti_cns_0046271-snap-gene-1.2-mRNA-1"/>
    <property type="gene ID" value="maker-uti_cns_0046271-snap-gene-1.2"/>
</dbReference>
<dbReference type="Gene3D" id="3.30.40.10">
    <property type="entry name" value="Zinc/RING finger domain, C3HC4 (zinc finger)"/>
    <property type="match status" value="1"/>
</dbReference>
<dbReference type="PANTHER" id="PTHR25465:SF41">
    <property type="entry name" value="E3 UBIQUITIN-PROTEIN LIGASE RNF135"/>
    <property type="match status" value="1"/>
</dbReference>
<organism evidence="6 8">
    <name type="scientific">Macrostomum lignano</name>
    <dbReference type="NCBI Taxonomy" id="282301"/>
    <lineage>
        <taxon>Eukaryota</taxon>
        <taxon>Metazoa</taxon>
        <taxon>Spiralia</taxon>
        <taxon>Lophotrochozoa</taxon>
        <taxon>Platyhelminthes</taxon>
        <taxon>Rhabditophora</taxon>
        <taxon>Macrostomorpha</taxon>
        <taxon>Macrostomida</taxon>
        <taxon>Macrostomidae</taxon>
        <taxon>Macrostomum</taxon>
    </lineage>
</organism>
<evidence type="ECO:0000256" key="3">
    <source>
        <dbReference type="ARBA" id="ARBA00022833"/>
    </source>
</evidence>
<feature type="domain" description="RING-type" evidence="5">
    <location>
        <begin position="14"/>
        <end position="57"/>
    </location>
</feature>
<evidence type="ECO:0000256" key="4">
    <source>
        <dbReference type="PROSITE-ProRule" id="PRU00175"/>
    </source>
</evidence>
<dbReference type="GO" id="GO:0008270">
    <property type="term" value="F:zinc ion binding"/>
    <property type="evidence" value="ECO:0007669"/>
    <property type="project" value="UniProtKB-KW"/>
</dbReference>
<keyword evidence="2 4" id="KW-0863">Zinc-finger</keyword>
<protein>
    <submittedName>
        <fullName evidence="7 8">RING-type domain-containing protein</fullName>
    </submittedName>
</protein>
<keyword evidence="1" id="KW-0479">Metal-binding</keyword>
<accession>A0A1I8J8Z0</accession>
<evidence type="ECO:0000259" key="5">
    <source>
        <dbReference type="PROSITE" id="PS50089"/>
    </source>
</evidence>
<dbReference type="Proteomes" id="UP000095280">
    <property type="component" value="Unplaced"/>
</dbReference>
<evidence type="ECO:0000256" key="2">
    <source>
        <dbReference type="ARBA" id="ARBA00022771"/>
    </source>
</evidence>
<proteinExistence type="predicted"/>
<dbReference type="PROSITE" id="PS50089">
    <property type="entry name" value="ZF_RING_2"/>
    <property type="match status" value="1"/>
</dbReference>
<dbReference type="InterPro" id="IPR001841">
    <property type="entry name" value="Znf_RING"/>
</dbReference>
<evidence type="ECO:0000313" key="6">
    <source>
        <dbReference type="Proteomes" id="UP000095280"/>
    </source>
</evidence>
<dbReference type="STRING" id="282301.A0A1I8J8Z0"/>
<dbReference type="InterPro" id="IPR013083">
    <property type="entry name" value="Znf_RING/FYVE/PHD"/>
</dbReference>
<keyword evidence="6" id="KW-1185">Reference proteome</keyword>
<sequence length="446" mass="50568">MNDFGSEVAEELLCPVCLDPYNDPVYVCIHHHSLCRECYQMIVSTAGSDIPQCPQCREKLTRPVDNTQLRRLVEAHQQQSQQAVQCQDSSSGGICARRSAERCGHCEQSFCAQHFIAHKEQFQTDCVELLSAADEAAQQSESRQRVLTEWEVFIQSCVAHLIENSRLQRLIPESWLDDASRRHAEDLRSTLNAGDLRAARVAYDELRMAKARFDQQGPPREIVGEFSRDALFSLFQEKLSALLTAAEQVYLDGIYGLVERVCHIGISTVKLKIGKEIQKIPELKCRLSFVLPGRGSHFTPYVDLKAIRAEQFERDILIRFDFQQQFDYSTISMSNGPAVLAQFLQRGPIELPFCLQMKFKERLASGVAENTYCSRMYQLAALLPLAEAISRGESIENVECPLLDENEAPRGYVTVSTNLPCLLNQVYRELPAEEQSEVELRLRGEE</sequence>
<keyword evidence="3" id="KW-0862">Zinc</keyword>
<evidence type="ECO:0000313" key="7">
    <source>
        <dbReference type="WBParaSite" id="maker-uti_cns_0003929-snap-gene-0.14-mRNA-1"/>
    </source>
</evidence>
<dbReference type="OrthoDB" id="6156957at2759"/>
<evidence type="ECO:0000256" key="1">
    <source>
        <dbReference type="ARBA" id="ARBA00022723"/>
    </source>
</evidence>
<dbReference type="AlphaFoldDB" id="A0A1I8J8Z0"/>
<name>A0A1I8J8Z0_9PLAT</name>
<dbReference type="InterPro" id="IPR051051">
    <property type="entry name" value="E3_ubiq-ligase_TRIM/RNF"/>
</dbReference>
<dbReference type="SUPFAM" id="SSF57850">
    <property type="entry name" value="RING/U-box"/>
    <property type="match status" value="1"/>
</dbReference>
<evidence type="ECO:0000313" key="8">
    <source>
        <dbReference type="WBParaSite" id="maker-uti_cns_0046271-snap-gene-1.2-mRNA-1"/>
    </source>
</evidence>
<dbReference type="WBParaSite" id="maker-uti_cns_0003929-snap-gene-0.14-mRNA-1">
    <property type="protein sequence ID" value="maker-uti_cns_0003929-snap-gene-0.14-mRNA-1"/>
    <property type="gene ID" value="maker-uti_cns_0003929-snap-gene-0.14"/>
</dbReference>